<accession>A0ABU1LA70</accession>
<dbReference type="InterPro" id="IPR003313">
    <property type="entry name" value="AraC-bd"/>
</dbReference>
<keyword evidence="1" id="KW-0805">Transcription regulation</keyword>
<organism evidence="5 6">
    <name type="scientific">Chryseobacterium geocarposphaerae</name>
    <dbReference type="NCBI Taxonomy" id="1416776"/>
    <lineage>
        <taxon>Bacteria</taxon>
        <taxon>Pseudomonadati</taxon>
        <taxon>Bacteroidota</taxon>
        <taxon>Flavobacteriia</taxon>
        <taxon>Flavobacteriales</taxon>
        <taxon>Weeksellaceae</taxon>
        <taxon>Chryseobacterium group</taxon>
        <taxon>Chryseobacterium</taxon>
    </lineage>
</organism>
<dbReference type="Proteomes" id="UP001184853">
    <property type="component" value="Unassembled WGS sequence"/>
</dbReference>
<evidence type="ECO:0000256" key="1">
    <source>
        <dbReference type="ARBA" id="ARBA00023015"/>
    </source>
</evidence>
<keyword evidence="3" id="KW-0804">Transcription</keyword>
<dbReference type="Pfam" id="PF02311">
    <property type="entry name" value="AraC_binding"/>
    <property type="match status" value="1"/>
</dbReference>
<dbReference type="Gene3D" id="1.10.10.60">
    <property type="entry name" value="Homeodomain-like"/>
    <property type="match status" value="1"/>
</dbReference>
<feature type="domain" description="HTH araC/xylS-type" evidence="4">
    <location>
        <begin position="198"/>
        <end position="303"/>
    </location>
</feature>
<dbReference type="RefSeq" id="WP_115981962.1">
    <property type="nucleotide sequence ID" value="NZ_JAVDQS010000001.1"/>
</dbReference>
<comment type="caution">
    <text evidence="5">The sequence shown here is derived from an EMBL/GenBank/DDBJ whole genome shotgun (WGS) entry which is preliminary data.</text>
</comment>
<sequence>MKPVNPTVQRFKNISELMSYLHQPVPSHPLIAMVNYDNMAVNTLRKQQKIAIDFYKISFKPSFKGQIKYGQGYYDFQGGGLAFLKPQQIVTSSNDERGYEGYSLYFHTDFIRNYPLANSIHQYGFFSYSASEALFLSDKEQRVIGDLFRSIESELSNNIDQYSQDVLVSQIDLLLNYSNRFYNRQFITRKIINNEIIAQLDDLLEDYFNKETPLINGLPSVQYISGQLNVSQRYLSDMLHVIAGQNTQQYIHEKIIARAKDRLSTTNLLVSEIAYELGFEHPQSFSKLFKTKTEQSPLEFRNSFH</sequence>
<evidence type="ECO:0000259" key="4">
    <source>
        <dbReference type="PROSITE" id="PS01124"/>
    </source>
</evidence>
<evidence type="ECO:0000256" key="2">
    <source>
        <dbReference type="ARBA" id="ARBA00023125"/>
    </source>
</evidence>
<evidence type="ECO:0000313" key="6">
    <source>
        <dbReference type="Proteomes" id="UP001184853"/>
    </source>
</evidence>
<evidence type="ECO:0000313" key="5">
    <source>
        <dbReference type="EMBL" id="MDR6403615.1"/>
    </source>
</evidence>
<dbReference type="EMBL" id="JAVDQS010000001">
    <property type="protein sequence ID" value="MDR6403615.1"/>
    <property type="molecule type" value="Genomic_DNA"/>
</dbReference>
<dbReference type="SMART" id="SM00342">
    <property type="entry name" value="HTH_ARAC"/>
    <property type="match status" value="1"/>
</dbReference>
<dbReference type="PANTHER" id="PTHR43280:SF32">
    <property type="entry name" value="TRANSCRIPTIONAL REGULATORY PROTEIN"/>
    <property type="match status" value="1"/>
</dbReference>
<keyword evidence="2" id="KW-0238">DNA-binding</keyword>
<dbReference type="SUPFAM" id="SSF46689">
    <property type="entry name" value="Homeodomain-like"/>
    <property type="match status" value="1"/>
</dbReference>
<name>A0ABU1LA70_9FLAO</name>
<dbReference type="PROSITE" id="PS01124">
    <property type="entry name" value="HTH_ARAC_FAMILY_2"/>
    <property type="match status" value="1"/>
</dbReference>
<reference evidence="5 6" key="1">
    <citation type="submission" date="2023-07" db="EMBL/GenBank/DDBJ databases">
        <title>Sorghum-associated microbial communities from plants grown in Nebraska, USA.</title>
        <authorList>
            <person name="Schachtman D."/>
        </authorList>
    </citation>
    <scope>NUCLEOTIDE SEQUENCE [LARGE SCALE GENOMIC DNA]</scope>
    <source>
        <strain evidence="5 6">DS1709</strain>
    </source>
</reference>
<protein>
    <submittedName>
        <fullName evidence="5">AraC-like DNA-binding protein</fullName>
    </submittedName>
</protein>
<dbReference type="InterPro" id="IPR018060">
    <property type="entry name" value="HTH_AraC"/>
</dbReference>
<dbReference type="PANTHER" id="PTHR43280">
    <property type="entry name" value="ARAC-FAMILY TRANSCRIPTIONAL REGULATOR"/>
    <property type="match status" value="1"/>
</dbReference>
<dbReference type="Pfam" id="PF12833">
    <property type="entry name" value="HTH_18"/>
    <property type="match status" value="1"/>
</dbReference>
<evidence type="ECO:0000256" key="3">
    <source>
        <dbReference type="ARBA" id="ARBA00023163"/>
    </source>
</evidence>
<proteinExistence type="predicted"/>
<keyword evidence="6" id="KW-1185">Reference proteome</keyword>
<gene>
    <name evidence="5" type="ORF">J2781_000519</name>
</gene>
<dbReference type="InterPro" id="IPR009057">
    <property type="entry name" value="Homeodomain-like_sf"/>
</dbReference>